<evidence type="ECO:0000313" key="2">
    <source>
        <dbReference type="EMBL" id="SDE77577.1"/>
    </source>
</evidence>
<feature type="transmembrane region" description="Helical" evidence="1">
    <location>
        <begin position="7"/>
        <end position="25"/>
    </location>
</feature>
<keyword evidence="1" id="KW-0472">Membrane</keyword>
<feature type="transmembrane region" description="Helical" evidence="1">
    <location>
        <begin position="63"/>
        <end position="79"/>
    </location>
</feature>
<dbReference type="AlphaFoldDB" id="A0A1G7FNR7"/>
<name>A0A1G7FNR7_9EURY</name>
<dbReference type="Proteomes" id="UP000199076">
    <property type="component" value="Unassembled WGS sequence"/>
</dbReference>
<keyword evidence="1" id="KW-1133">Transmembrane helix</keyword>
<feature type="transmembrane region" description="Helical" evidence="1">
    <location>
        <begin position="91"/>
        <end position="112"/>
    </location>
</feature>
<accession>A0A1G7FNR7</accession>
<sequence>MRTGPRAVLAAVVGLLAGGGGYWLAGDALVAVHVLVVYAILTWLFVGHRTAIPKGESWATNRWNGLFVVILTLGTMPYINNRLGVTVREGAALAILAYGIAAASFLVGVVMVRSAVAEGESDAQSAGAGEPS</sequence>
<gene>
    <name evidence="2" type="ORF">SAMN05216218_101281</name>
</gene>
<keyword evidence="3" id="KW-1185">Reference proteome</keyword>
<evidence type="ECO:0000256" key="1">
    <source>
        <dbReference type="SAM" id="Phobius"/>
    </source>
</evidence>
<dbReference type="STRING" id="660518.SAMN05216218_101281"/>
<proteinExistence type="predicted"/>
<feature type="transmembrane region" description="Helical" evidence="1">
    <location>
        <begin position="31"/>
        <end position="51"/>
    </location>
</feature>
<reference evidence="3" key="1">
    <citation type="submission" date="2016-10" db="EMBL/GenBank/DDBJ databases">
        <authorList>
            <person name="Varghese N."/>
            <person name="Submissions S."/>
        </authorList>
    </citation>
    <scope>NUCLEOTIDE SEQUENCE [LARGE SCALE GENOMIC DNA]</scope>
    <source>
        <strain evidence="3">IBRC-M 10760</strain>
    </source>
</reference>
<protein>
    <submittedName>
        <fullName evidence="2">Uncharacterized protein</fullName>
    </submittedName>
</protein>
<dbReference type="EMBL" id="FNBK01000001">
    <property type="protein sequence ID" value="SDE77577.1"/>
    <property type="molecule type" value="Genomic_DNA"/>
</dbReference>
<dbReference type="OrthoDB" id="380639at2157"/>
<keyword evidence="1" id="KW-0812">Transmembrane</keyword>
<evidence type="ECO:0000313" key="3">
    <source>
        <dbReference type="Proteomes" id="UP000199076"/>
    </source>
</evidence>
<organism evidence="2 3">
    <name type="scientific">Halorientalis regularis</name>
    <dbReference type="NCBI Taxonomy" id="660518"/>
    <lineage>
        <taxon>Archaea</taxon>
        <taxon>Methanobacteriati</taxon>
        <taxon>Methanobacteriota</taxon>
        <taxon>Stenosarchaea group</taxon>
        <taxon>Halobacteria</taxon>
        <taxon>Halobacteriales</taxon>
        <taxon>Haloarculaceae</taxon>
        <taxon>Halorientalis</taxon>
    </lineage>
</organism>
<dbReference type="RefSeq" id="WP_092686944.1">
    <property type="nucleotide sequence ID" value="NZ_FNBK01000001.1"/>
</dbReference>